<dbReference type="HOGENOM" id="CLU_1592659_0_0_4"/>
<gene>
    <name evidence="1" type="ordered locus">Mpe_B0227</name>
</gene>
<dbReference type="AlphaFoldDB" id="A2SN63"/>
<reference evidence="1 2" key="1">
    <citation type="journal article" date="2007" name="J. Bacteriol.">
        <title>Whole-genome analysis of the methyl tert-butyl ether-degrading beta-proteobacterium Methylibium petroleiphilum PM1.</title>
        <authorList>
            <person name="Kane S.R."/>
            <person name="Chakicherla A.Y."/>
            <person name="Chain P.S.G."/>
            <person name="Schmidt R."/>
            <person name="Shin M.W."/>
            <person name="Legler T.C."/>
            <person name="Scow K.M."/>
            <person name="Larimer F.W."/>
            <person name="Lucas S.M."/>
            <person name="Richardson P.M."/>
            <person name="Hristova K.R."/>
        </authorList>
    </citation>
    <scope>NUCLEOTIDE SEQUENCE [LARGE SCALE GENOMIC DNA]</scope>
    <source>
        <strain evidence="2">ATCC BAA-1232 / LMG 22953 / PM1</strain>
        <plasmid evidence="1 2">RPME01</plasmid>
    </source>
</reference>
<geneLocation type="plasmid" evidence="1 2">
    <name>RPME01</name>
</geneLocation>
<keyword evidence="1" id="KW-0614">Plasmid</keyword>
<name>A2SN63_METPP</name>
<dbReference type="EMBL" id="CP000556">
    <property type="protein sequence ID" value="ABM97002.1"/>
    <property type="molecule type" value="Genomic_DNA"/>
</dbReference>
<organism evidence="1 2">
    <name type="scientific">Methylibium petroleiphilum (strain ATCC BAA-1232 / LMG 22953 / PM1)</name>
    <dbReference type="NCBI Taxonomy" id="420662"/>
    <lineage>
        <taxon>Bacteria</taxon>
        <taxon>Pseudomonadati</taxon>
        <taxon>Pseudomonadota</taxon>
        <taxon>Betaproteobacteria</taxon>
        <taxon>Burkholderiales</taxon>
        <taxon>Sphaerotilaceae</taxon>
        <taxon>Methylibium</taxon>
    </lineage>
</organism>
<dbReference type="eggNOG" id="ENOG5033EJE">
    <property type="taxonomic scope" value="Bacteria"/>
</dbReference>
<dbReference type="KEGG" id="mpt:Mpe_B0227"/>
<evidence type="ECO:0000313" key="2">
    <source>
        <dbReference type="Proteomes" id="UP000000366"/>
    </source>
</evidence>
<sequence length="167" mass="18334">MDSKRQEVADKAYSSYNFGQGVEVEDAGGWERVTPGSEWSRPVFVRTDDDAPSSDTTRLTFVVSFQADTDRVIDAFAIDSNGRMWGSKGTGGGETRPVKVIVLCRNSEGAPEFHTCAPECTEDQVENGEHYELAKENAGFNGYEEPMIAFDANDPAARQLGEVLAWL</sequence>
<dbReference type="Proteomes" id="UP000000366">
    <property type="component" value="Plasmid RPME01"/>
</dbReference>
<accession>A2SN63</accession>
<protein>
    <submittedName>
        <fullName evidence="1">Uncharacterized protein</fullName>
    </submittedName>
</protein>
<dbReference type="RefSeq" id="WP_011831590.1">
    <property type="nucleotide sequence ID" value="NC_008826.1"/>
</dbReference>
<keyword evidence="2" id="KW-1185">Reference proteome</keyword>
<evidence type="ECO:0000313" key="1">
    <source>
        <dbReference type="EMBL" id="ABM97002.1"/>
    </source>
</evidence>
<proteinExistence type="predicted"/>